<dbReference type="PANTHER" id="PTHR17985:SF8">
    <property type="entry name" value="TRANSPORT AND GOLGI ORGANIZATION PROTEIN 2 HOMOLOG"/>
    <property type="match status" value="1"/>
</dbReference>
<name>A0A1B1S396_9BACL</name>
<dbReference type="Proteomes" id="UP000053354">
    <property type="component" value="Chromosome"/>
</dbReference>
<dbReference type="EMBL" id="CP016540">
    <property type="protein sequence ID" value="ANU27660.1"/>
    <property type="molecule type" value="Genomic_DNA"/>
</dbReference>
<reference evidence="1" key="1">
    <citation type="submission" date="2016-10" db="EMBL/GenBank/DDBJ databases">
        <authorList>
            <person name="See-Too W.S."/>
        </authorList>
    </citation>
    <scope>NUCLEOTIDE SEQUENCE</scope>
    <source>
        <strain evidence="1">L10.15</strain>
    </source>
</reference>
<dbReference type="STRING" id="1302659.I858_011750"/>
<dbReference type="Pfam" id="PF05742">
    <property type="entry name" value="TANGO2"/>
    <property type="match status" value="1"/>
</dbReference>
<protein>
    <recommendedName>
        <fullName evidence="3">NRDE family protein</fullName>
    </recommendedName>
</protein>
<evidence type="ECO:0008006" key="3">
    <source>
        <dbReference type="Google" id="ProtNLM"/>
    </source>
</evidence>
<keyword evidence="2" id="KW-1185">Reference proteome</keyword>
<dbReference type="OrthoDB" id="4380123at2"/>
<dbReference type="InterPro" id="IPR008551">
    <property type="entry name" value="TANGO2"/>
</dbReference>
<organism evidence="1 2">
    <name type="scientific">Planococcus versutus</name>
    <dbReference type="NCBI Taxonomy" id="1302659"/>
    <lineage>
        <taxon>Bacteria</taxon>
        <taxon>Bacillati</taxon>
        <taxon>Bacillota</taxon>
        <taxon>Bacilli</taxon>
        <taxon>Bacillales</taxon>
        <taxon>Caryophanaceae</taxon>
        <taxon>Planococcus</taxon>
    </lineage>
</organism>
<proteinExistence type="predicted"/>
<dbReference type="Gene3D" id="3.60.60.10">
    <property type="entry name" value="Penicillin V Acylase, Chain A"/>
    <property type="match status" value="1"/>
</dbReference>
<gene>
    <name evidence="1" type="ORF">I858_011750</name>
</gene>
<dbReference type="RefSeq" id="WP_049694735.1">
    <property type="nucleotide sequence ID" value="NZ_CP016540.2"/>
</dbReference>
<dbReference type="KEGG" id="pll:I858_011750"/>
<dbReference type="PANTHER" id="PTHR17985">
    <property type="entry name" value="SER/THR-RICH PROTEIN T10 IN DGCR REGION"/>
    <property type="match status" value="1"/>
</dbReference>
<dbReference type="AlphaFoldDB" id="A0A1B1S396"/>
<evidence type="ECO:0000313" key="2">
    <source>
        <dbReference type="Proteomes" id="UP000053354"/>
    </source>
</evidence>
<sequence>MCLVNLQFRQHPTYKMVIAANRDEFYSRPAAAAEFWKDEPTVLAGRDLTQMGTWLGVTKKGRIAALTNFRDATNLETAQLSRGAVVKNFLTSTKSPEEYIKSIDPDLYAGFNLIIGDSTKLIYYNNIQNESYEIPPGIHGLSNHFLNTPWPKVIKGKEKLALYMAQTEKVDVEEIFSILSNTDYAPDSHLPDTGVGLDLERMLSPMFIKTPDYGTRSATVVLISHDNTLTFAERNFENGLFKEDKVFTFKID</sequence>
<accession>A0A1B1S396</accession>
<evidence type="ECO:0000313" key="1">
    <source>
        <dbReference type="EMBL" id="ANU27660.1"/>
    </source>
</evidence>